<sequence>MMEGKTLYVQDASSQQVDLIRKVLGAGHGVFEFTLNGQAYIVNGSNVLYVEVSPGASSL</sequence>
<dbReference type="EMBL" id="PPPD01000003">
    <property type="protein sequence ID" value="PNY79424.1"/>
    <property type="molecule type" value="Genomic_DNA"/>
</dbReference>
<proteinExistence type="predicted"/>
<evidence type="ECO:0000313" key="1">
    <source>
        <dbReference type="EMBL" id="PNY79424.1"/>
    </source>
</evidence>
<gene>
    <name evidence="1" type="ORF">CVO96_18455</name>
</gene>
<protein>
    <submittedName>
        <fullName evidence="1">Uncharacterized protein</fullName>
    </submittedName>
</protein>
<evidence type="ECO:0000313" key="2">
    <source>
        <dbReference type="Proteomes" id="UP000236379"/>
    </source>
</evidence>
<dbReference type="AlphaFoldDB" id="A0A2K3USC3"/>
<accession>A0A2K3USC3</accession>
<organism evidence="1 2">
    <name type="scientific">Deinococcus koreensis</name>
    <dbReference type="NCBI Taxonomy" id="2054903"/>
    <lineage>
        <taxon>Bacteria</taxon>
        <taxon>Thermotogati</taxon>
        <taxon>Deinococcota</taxon>
        <taxon>Deinococci</taxon>
        <taxon>Deinococcales</taxon>
        <taxon>Deinococcaceae</taxon>
        <taxon>Deinococcus</taxon>
    </lineage>
</organism>
<dbReference type="Proteomes" id="UP000236379">
    <property type="component" value="Unassembled WGS sequence"/>
</dbReference>
<keyword evidence="2" id="KW-1185">Reference proteome</keyword>
<reference evidence="1 2" key="1">
    <citation type="submission" date="2018-01" db="EMBL/GenBank/DDBJ databases">
        <title>Deinococcus koreensis sp. nov., a radiation-resistant bacterium isolated from river water.</title>
        <authorList>
            <person name="Choi A."/>
        </authorList>
    </citation>
    <scope>NUCLEOTIDE SEQUENCE [LARGE SCALE GENOMIC DNA]</scope>
    <source>
        <strain evidence="1 2">SJW1-2</strain>
    </source>
</reference>
<comment type="caution">
    <text evidence="1">The sequence shown here is derived from an EMBL/GenBank/DDBJ whole genome shotgun (WGS) entry which is preliminary data.</text>
</comment>
<name>A0A2K3USC3_9DEIO</name>